<organism evidence="2 3">
    <name type="scientific">Billgrantia pellis</name>
    <dbReference type="NCBI Taxonomy" id="2606936"/>
    <lineage>
        <taxon>Bacteria</taxon>
        <taxon>Pseudomonadati</taxon>
        <taxon>Pseudomonadota</taxon>
        <taxon>Gammaproteobacteria</taxon>
        <taxon>Oceanospirillales</taxon>
        <taxon>Halomonadaceae</taxon>
        <taxon>Billgrantia</taxon>
    </lineage>
</organism>
<name>A0A7V7G314_9GAMM</name>
<evidence type="ECO:0000256" key="1">
    <source>
        <dbReference type="SAM" id="MobiDB-lite"/>
    </source>
</evidence>
<feature type="region of interest" description="Disordered" evidence="1">
    <location>
        <begin position="111"/>
        <end position="147"/>
    </location>
</feature>
<protein>
    <submittedName>
        <fullName evidence="2">Uncharacterized protein</fullName>
    </submittedName>
</protein>
<dbReference type="AlphaFoldDB" id="A0A7V7G314"/>
<proteinExistence type="predicted"/>
<sequence>MSNKPIDIENATLMALAKEHAEARRPVTTLIVMAACNAKTSAQQDKTLVALASLKRQGLVVQHCDRWEVTADGHIAARQLMAQETLPQPGAEPIPMERGFKSRKVRDTIRPMIGGAPKPVTRSVPAPTIKESLSVAPGPGPSSTACDDQWQEERIDVIGQNGPTGEHYPANDLNEYPSDAEVEQFFGWLESCPLGGGKSQPSDPFAEFTRPFDEADSLFKAAQRDAVIHALGEAGLAVLQRDLLDRCAAMHLTLLAQAKAARDAGDPGAGRELAWLLETGEQLVAAGRLA</sequence>
<comment type="caution">
    <text evidence="2">The sequence shown here is derived from an EMBL/GenBank/DDBJ whole genome shotgun (WGS) entry which is preliminary data.</text>
</comment>
<keyword evidence="3" id="KW-1185">Reference proteome</keyword>
<dbReference type="RefSeq" id="WP_149326622.1">
    <property type="nucleotide sequence ID" value="NZ_VTPY01000001.1"/>
</dbReference>
<accession>A0A7V7G314</accession>
<dbReference type="EMBL" id="VTPY01000001">
    <property type="protein sequence ID" value="KAA0014412.1"/>
    <property type="molecule type" value="Genomic_DNA"/>
</dbReference>
<evidence type="ECO:0000313" key="3">
    <source>
        <dbReference type="Proteomes" id="UP000486760"/>
    </source>
</evidence>
<dbReference type="Proteomes" id="UP000486760">
    <property type="component" value="Unassembled WGS sequence"/>
</dbReference>
<reference evidence="2 3" key="1">
    <citation type="submission" date="2019-08" db="EMBL/GenBank/DDBJ databases">
        <title>Bioinformatics analysis of the strain L3 and L5.</title>
        <authorList>
            <person name="Li X."/>
        </authorList>
    </citation>
    <scope>NUCLEOTIDE SEQUENCE [LARGE SCALE GENOMIC DNA]</scope>
    <source>
        <strain evidence="2 3">L5</strain>
    </source>
</reference>
<evidence type="ECO:0000313" key="2">
    <source>
        <dbReference type="EMBL" id="KAA0014412.1"/>
    </source>
</evidence>
<gene>
    <name evidence="2" type="ORF">F0A17_01820</name>
</gene>